<dbReference type="Pfam" id="PF00126">
    <property type="entry name" value="HTH_1"/>
    <property type="match status" value="1"/>
</dbReference>
<dbReference type="Gene3D" id="3.40.190.290">
    <property type="match status" value="1"/>
</dbReference>
<dbReference type="InterPro" id="IPR000847">
    <property type="entry name" value="LysR_HTH_N"/>
</dbReference>
<dbReference type="GO" id="GO:0006351">
    <property type="term" value="P:DNA-templated transcription"/>
    <property type="evidence" value="ECO:0007669"/>
    <property type="project" value="TreeGrafter"/>
</dbReference>
<evidence type="ECO:0000256" key="4">
    <source>
        <dbReference type="ARBA" id="ARBA00023125"/>
    </source>
</evidence>
<dbReference type="EMBL" id="LNCU01000089">
    <property type="protein sequence ID" value="KWV51409.1"/>
    <property type="molecule type" value="Genomic_DNA"/>
</dbReference>
<organism evidence="7 8">
    <name type="scientific">Bradyrhizobium macuxiense</name>
    <dbReference type="NCBI Taxonomy" id="1755647"/>
    <lineage>
        <taxon>Bacteria</taxon>
        <taxon>Pseudomonadati</taxon>
        <taxon>Pseudomonadota</taxon>
        <taxon>Alphaproteobacteria</taxon>
        <taxon>Hyphomicrobiales</taxon>
        <taxon>Nitrobacteraceae</taxon>
        <taxon>Bradyrhizobium</taxon>
    </lineage>
</organism>
<comment type="function">
    <text evidence="1">NodD regulates the expression of the nodABCFE genes which encode other nodulation proteins. NodD is also a negative regulator of its own expression. Binds flavonoids as inducers.</text>
</comment>
<evidence type="ECO:0000256" key="5">
    <source>
        <dbReference type="ARBA" id="ARBA00023163"/>
    </source>
</evidence>
<dbReference type="GO" id="GO:0003700">
    <property type="term" value="F:DNA-binding transcription factor activity"/>
    <property type="evidence" value="ECO:0007669"/>
    <property type="project" value="InterPro"/>
</dbReference>
<dbReference type="GO" id="GO:0043565">
    <property type="term" value="F:sequence-specific DNA binding"/>
    <property type="evidence" value="ECO:0007669"/>
    <property type="project" value="TreeGrafter"/>
</dbReference>
<feature type="domain" description="HTH lysR-type" evidence="6">
    <location>
        <begin position="1"/>
        <end position="59"/>
    </location>
</feature>
<dbReference type="PROSITE" id="PS50931">
    <property type="entry name" value="HTH_LYSR"/>
    <property type="match status" value="1"/>
</dbReference>
<keyword evidence="5" id="KW-0804">Transcription</keyword>
<keyword evidence="4" id="KW-0238">DNA-binding</keyword>
<dbReference type="FunFam" id="1.10.10.10:FF:000001">
    <property type="entry name" value="LysR family transcriptional regulator"/>
    <property type="match status" value="1"/>
</dbReference>
<dbReference type="SUPFAM" id="SSF53850">
    <property type="entry name" value="Periplasmic binding protein-like II"/>
    <property type="match status" value="1"/>
</dbReference>
<dbReference type="Pfam" id="PF03466">
    <property type="entry name" value="LysR_substrate"/>
    <property type="match status" value="1"/>
</dbReference>
<sequence length="293" mass="32539">MDRLTSMSVFARVADLGSFTAAAKELRMSPTMIGKHIRFLEDRLGSQLINRSTRRQSLTELGRSYLDHCKHLLDEADAGDALVEEAMSAPRGKLRVATSVAFGSYSLAPALVRFMKRYPEVSVELILSDKMVDLLEEGLDAAIRVGTLTDSTMMSRALSPYTGLVCAAPSYLAERGTPAHPIELAGHECLRYPGWSDARRWTFLGPDGEVHVDVESRLTINNAFGIRYAALAGAGIVLMRDELLAEDIEAGRLKVLLPNYRTQARARQILWPRNRKMTPKLRALIDFIVETYG</sequence>
<keyword evidence="3" id="KW-0805">Transcription regulation</keyword>
<dbReference type="InterPro" id="IPR036388">
    <property type="entry name" value="WH-like_DNA-bd_sf"/>
</dbReference>
<comment type="similarity">
    <text evidence="2">Belongs to the LysR transcriptional regulatory family.</text>
</comment>
<dbReference type="InterPro" id="IPR058163">
    <property type="entry name" value="LysR-type_TF_proteobact-type"/>
</dbReference>
<name>A0A120FKZ5_9BRAD</name>
<comment type="caution">
    <text evidence="7">The sequence shown here is derived from an EMBL/GenBank/DDBJ whole genome shotgun (WGS) entry which is preliminary data.</text>
</comment>
<reference evidence="7 8" key="1">
    <citation type="submission" date="2015-11" db="EMBL/GenBank/DDBJ databases">
        <title>Draft Genome Sequence of the Strain BR 10303 (Bradyrhizobium sp.) isolated from nodules of Centrolobium paraense.</title>
        <authorList>
            <person name="Zelli J.E."/>
            <person name="Simoes-Araujo J.L."/>
            <person name="Barauna A.C."/>
            <person name="Silva K."/>
        </authorList>
    </citation>
    <scope>NUCLEOTIDE SEQUENCE [LARGE SCALE GENOMIC DNA]</scope>
    <source>
        <strain evidence="7 8">BR 10303</strain>
    </source>
</reference>
<dbReference type="Proteomes" id="UP000057737">
    <property type="component" value="Unassembled WGS sequence"/>
</dbReference>
<dbReference type="InterPro" id="IPR005119">
    <property type="entry name" value="LysR_subst-bd"/>
</dbReference>
<protein>
    <recommendedName>
        <fullName evidence="6">HTH lysR-type domain-containing protein</fullName>
    </recommendedName>
</protein>
<dbReference type="Gene3D" id="1.10.10.10">
    <property type="entry name" value="Winged helix-like DNA-binding domain superfamily/Winged helix DNA-binding domain"/>
    <property type="match status" value="1"/>
</dbReference>
<dbReference type="PANTHER" id="PTHR30537:SF5">
    <property type="entry name" value="HTH-TYPE TRANSCRIPTIONAL ACTIVATOR TTDR-RELATED"/>
    <property type="match status" value="1"/>
</dbReference>
<evidence type="ECO:0000256" key="3">
    <source>
        <dbReference type="ARBA" id="ARBA00023015"/>
    </source>
</evidence>
<gene>
    <name evidence="7" type="ORF">AS156_12565</name>
</gene>
<proteinExistence type="inferred from homology"/>
<dbReference type="AlphaFoldDB" id="A0A120FKZ5"/>
<keyword evidence="8" id="KW-1185">Reference proteome</keyword>
<dbReference type="RefSeq" id="WP_066510776.1">
    <property type="nucleotide sequence ID" value="NZ_LNCU01000089.1"/>
</dbReference>
<dbReference type="PANTHER" id="PTHR30537">
    <property type="entry name" value="HTH-TYPE TRANSCRIPTIONAL REGULATOR"/>
    <property type="match status" value="1"/>
</dbReference>
<dbReference type="OrthoDB" id="9786526at2"/>
<evidence type="ECO:0000259" key="6">
    <source>
        <dbReference type="PROSITE" id="PS50931"/>
    </source>
</evidence>
<accession>A0A120FKZ5</accession>
<evidence type="ECO:0000313" key="8">
    <source>
        <dbReference type="Proteomes" id="UP000057737"/>
    </source>
</evidence>
<dbReference type="SUPFAM" id="SSF46785">
    <property type="entry name" value="Winged helix' DNA-binding domain"/>
    <property type="match status" value="1"/>
</dbReference>
<evidence type="ECO:0000256" key="2">
    <source>
        <dbReference type="ARBA" id="ARBA00009437"/>
    </source>
</evidence>
<evidence type="ECO:0000313" key="7">
    <source>
        <dbReference type="EMBL" id="KWV51409.1"/>
    </source>
</evidence>
<evidence type="ECO:0000256" key="1">
    <source>
        <dbReference type="ARBA" id="ARBA00003502"/>
    </source>
</evidence>
<dbReference type="InterPro" id="IPR036390">
    <property type="entry name" value="WH_DNA-bd_sf"/>
</dbReference>